<feature type="non-terminal residue" evidence="2">
    <location>
        <position position="1"/>
    </location>
</feature>
<protein>
    <recommendedName>
        <fullName evidence="1">PEGA domain-containing protein</fullName>
    </recommendedName>
</protein>
<accession>A0A0F8WA20</accession>
<feature type="domain" description="PEGA" evidence="1">
    <location>
        <begin position="109"/>
        <end position="176"/>
    </location>
</feature>
<evidence type="ECO:0000313" key="2">
    <source>
        <dbReference type="EMBL" id="KKK53448.1"/>
    </source>
</evidence>
<proteinExistence type="predicted"/>
<sequence length="289" mass="32017">EIDLLIYSGSVRNTGSVQSINGPELLVDGKGVAMSAFALQPGTTAPFRLGFVPMTRVVSAGVHTISLKGYDSSTDTEIVYDTVTMEFLPVKEEPPIEPPPVEPPTVETGSIRILSHPTGADILIDDTPTGKKTTAVITTNTGRRKITLLLDRHVQFTTFEEILPGQSFQRTYTLDPIDEPPEPPTPAFSPFAQLLKHFLGEVPGWWKPIDDFARWATDNFGMDFSTITPIRHSLVRIVYMSFMRALNGRFLDALTKTYREVHSSATQNQSIDGMPRKRGVLGHMFGWKV</sequence>
<dbReference type="AlphaFoldDB" id="A0A0F8WA20"/>
<dbReference type="InterPro" id="IPR013229">
    <property type="entry name" value="PEGA"/>
</dbReference>
<comment type="caution">
    <text evidence="2">The sequence shown here is derived from an EMBL/GenBank/DDBJ whole genome shotgun (WGS) entry which is preliminary data.</text>
</comment>
<evidence type="ECO:0000259" key="1">
    <source>
        <dbReference type="Pfam" id="PF08308"/>
    </source>
</evidence>
<reference evidence="2" key="1">
    <citation type="journal article" date="2015" name="Nature">
        <title>Complex archaea that bridge the gap between prokaryotes and eukaryotes.</title>
        <authorList>
            <person name="Spang A."/>
            <person name="Saw J.H."/>
            <person name="Jorgensen S.L."/>
            <person name="Zaremba-Niedzwiedzka K."/>
            <person name="Martijn J."/>
            <person name="Lind A.E."/>
            <person name="van Eijk R."/>
            <person name="Schleper C."/>
            <person name="Guy L."/>
            <person name="Ettema T.J."/>
        </authorList>
    </citation>
    <scope>NUCLEOTIDE SEQUENCE</scope>
</reference>
<dbReference type="EMBL" id="LAZR01066500">
    <property type="protein sequence ID" value="KKK53448.1"/>
    <property type="molecule type" value="Genomic_DNA"/>
</dbReference>
<organism evidence="2">
    <name type="scientific">marine sediment metagenome</name>
    <dbReference type="NCBI Taxonomy" id="412755"/>
    <lineage>
        <taxon>unclassified sequences</taxon>
        <taxon>metagenomes</taxon>
        <taxon>ecological metagenomes</taxon>
    </lineage>
</organism>
<name>A0A0F8WA20_9ZZZZ</name>
<dbReference type="Pfam" id="PF08308">
    <property type="entry name" value="PEGA"/>
    <property type="match status" value="1"/>
</dbReference>
<gene>
    <name evidence="2" type="ORF">LCGC14_3094680</name>
</gene>